<dbReference type="Gene3D" id="3.10.580.10">
    <property type="entry name" value="CBS-domain"/>
    <property type="match status" value="1"/>
</dbReference>
<keyword evidence="4 14" id="KW-0645">Protease</keyword>
<dbReference type="SUPFAM" id="SSF54631">
    <property type="entry name" value="CBS-domain pair"/>
    <property type="match status" value="1"/>
</dbReference>
<dbReference type="PIRSF" id="PIRSF006404">
    <property type="entry name" value="UCP006404_Pept_M50_CBS"/>
    <property type="match status" value="1"/>
</dbReference>
<evidence type="ECO:0000256" key="6">
    <source>
        <dbReference type="ARBA" id="ARBA00022723"/>
    </source>
</evidence>
<organism evidence="16 17">
    <name type="scientific">Chitinophaga filiformis</name>
    <name type="common">Myxococcus filiformis</name>
    <name type="synonym">Flexibacter filiformis</name>
    <dbReference type="NCBI Taxonomy" id="104663"/>
    <lineage>
        <taxon>Bacteria</taxon>
        <taxon>Pseudomonadati</taxon>
        <taxon>Bacteroidota</taxon>
        <taxon>Chitinophagia</taxon>
        <taxon>Chitinophagales</taxon>
        <taxon>Chitinophagaceae</taxon>
        <taxon>Chitinophaga</taxon>
    </lineage>
</organism>
<keyword evidence="3 14" id="KW-1003">Cell membrane</keyword>
<evidence type="ECO:0000256" key="14">
    <source>
        <dbReference type="PIRNR" id="PIRNR006404"/>
    </source>
</evidence>
<sequence length="367" mass="40437">MKATFNLFTLKGTKIGIHWTFILLISWILIADGITGKTPAESLWKLIAVTAAFASVVLHELGHMFAARFYGIPAKEILLLPIGGMTQLKRQPETPGQEIMISLSGPLVNLTIAILLIPFLAGHAPLWRSVPFFLSIDRLNFVFFLHAVNVLLGVINLIPAFPMDGGRVLRGMMELFTTPLKATNIAVWVSRFVSLLFLVSGLLNMNLLLVVGGVVLLLQGTMEKHNAMVRDALKNVALQDVLVTDYRTISSSLTLREALPLLTDYRQPYFVITAASYPVGVLSRGTLVSSVDKKHIDQPVEELITEEHPPFDISMTALSAWENLPPETDMIVPVINNGDLVGVISRDAIIEYLALHKHSNAIQEVFS</sequence>
<evidence type="ECO:0000256" key="1">
    <source>
        <dbReference type="ARBA" id="ARBA00004651"/>
    </source>
</evidence>
<evidence type="ECO:0000259" key="15">
    <source>
        <dbReference type="Pfam" id="PF02163"/>
    </source>
</evidence>
<keyword evidence="8 14" id="KW-0378">Hydrolase</keyword>
<keyword evidence="5 14" id="KW-0812">Transmembrane</keyword>
<feature type="domain" description="Peptidase M50" evidence="15">
    <location>
        <begin position="51"/>
        <end position="196"/>
    </location>
</feature>
<keyword evidence="7" id="KW-0677">Repeat</keyword>
<keyword evidence="17" id="KW-1185">Reference proteome</keyword>
<dbReference type="InterPro" id="IPR046342">
    <property type="entry name" value="CBS_dom_sf"/>
</dbReference>
<reference evidence="16 17" key="1">
    <citation type="submission" date="2022-04" db="EMBL/GenBank/DDBJ databases">
        <title>The arsenic-methylating capacity of Chitinophaga filiformis YT5 during chitin decomposition.</title>
        <authorList>
            <person name="Chen G."/>
            <person name="Liang Y."/>
        </authorList>
    </citation>
    <scope>NUCLEOTIDE SEQUENCE [LARGE SCALE GENOMIC DNA]</scope>
    <source>
        <strain evidence="16 17">YT5</strain>
    </source>
</reference>
<evidence type="ECO:0000256" key="5">
    <source>
        <dbReference type="ARBA" id="ARBA00022692"/>
    </source>
</evidence>
<keyword evidence="11 14" id="KW-0482">Metalloprotease</keyword>
<evidence type="ECO:0000256" key="13">
    <source>
        <dbReference type="ARBA" id="ARBA00023136"/>
    </source>
</evidence>
<feature type="transmembrane region" description="Helical" evidence="14">
    <location>
        <begin position="99"/>
        <end position="121"/>
    </location>
</feature>
<evidence type="ECO:0000256" key="3">
    <source>
        <dbReference type="ARBA" id="ARBA00022475"/>
    </source>
</evidence>
<dbReference type="PANTHER" id="PTHR39188:SF3">
    <property type="entry name" value="STAGE IV SPORULATION PROTEIN FB"/>
    <property type="match status" value="1"/>
</dbReference>
<gene>
    <name evidence="16" type="ORF">MYF79_15670</name>
</gene>
<comment type="similarity">
    <text evidence="2 14">Belongs to the peptidase M50B family.</text>
</comment>
<keyword evidence="10 14" id="KW-1133">Transmembrane helix</keyword>
<feature type="transmembrane region" description="Helical" evidence="14">
    <location>
        <begin position="12"/>
        <end position="30"/>
    </location>
</feature>
<keyword evidence="9 14" id="KW-0862">Zinc</keyword>
<evidence type="ECO:0000256" key="4">
    <source>
        <dbReference type="ARBA" id="ARBA00022670"/>
    </source>
</evidence>
<dbReference type="InterPro" id="IPR016483">
    <property type="entry name" value="UCP006404_Pept_M50_CBS"/>
</dbReference>
<feature type="transmembrane region" description="Helical" evidence="14">
    <location>
        <begin position="141"/>
        <end position="161"/>
    </location>
</feature>
<evidence type="ECO:0000256" key="11">
    <source>
        <dbReference type="ARBA" id="ARBA00023049"/>
    </source>
</evidence>
<keyword evidence="12" id="KW-0129">CBS domain</keyword>
<feature type="transmembrane region" description="Helical" evidence="14">
    <location>
        <begin position="42"/>
        <end position="61"/>
    </location>
</feature>
<dbReference type="Proteomes" id="UP000830198">
    <property type="component" value="Chromosome"/>
</dbReference>
<dbReference type="GO" id="GO:0006508">
    <property type="term" value="P:proteolysis"/>
    <property type="evidence" value="ECO:0007669"/>
    <property type="project" value="UniProtKB-KW"/>
</dbReference>
<evidence type="ECO:0000256" key="7">
    <source>
        <dbReference type="ARBA" id="ARBA00022737"/>
    </source>
</evidence>
<feature type="transmembrane region" description="Helical" evidence="14">
    <location>
        <begin position="195"/>
        <end position="218"/>
    </location>
</feature>
<evidence type="ECO:0000256" key="9">
    <source>
        <dbReference type="ARBA" id="ARBA00022833"/>
    </source>
</evidence>
<evidence type="ECO:0000256" key="10">
    <source>
        <dbReference type="ARBA" id="ARBA00022989"/>
    </source>
</evidence>
<dbReference type="PANTHER" id="PTHR39188">
    <property type="entry name" value="MEMBRANE-ASSOCIATED ZINC METALLOPROTEASE M50B"/>
    <property type="match status" value="1"/>
</dbReference>
<dbReference type="Pfam" id="PF02163">
    <property type="entry name" value="Peptidase_M50"/>
    <property type="match status" value="1"/>
</dbReference>
<name>A0ABY4IA22_CHIFI</name>
<dbReference type="RefSeq" id="WP_247814910.1">
    <property type="nucleotide sequence ID" value="NZ_CP095855.1"/>
</dbReference>
<comment type="cofactor">
    <cofactor evidence="14">
        <name>Zn(2+)</name>
        <dbReference type="ChEBI" id="CHEBI:29105"/>
    </cofactor>
    <text evidence="14">Binds 1 zinc ion per subunit.</text>
</comment>
<evidence type="ECO:0000313" key="17">
    <source>
        <dbReference type="Proteomes" id="UP000830198"/>
    </source>
</evidence>
<evidence type="ECO:0000256" key="8">
    <source>
        <dbReference type="ARBA" id="ARBA00022801"/>
    </source>
</evidence>
<proteinExistence type="inferred from homology"/>
<keyword evidence="13 14" id="KW-0472">Membrane</keyword>
<evidence type="ECO:0000313" key="16">
    <source>
        <dbReference type="EMBL" id="UPK72730.1"/>
    </source>
</evidence>
<accession>A0ABY4IA22</accession>
<dbReference type="InterPro" id="IPR008915">
    <property type="entry name" value="Peptidase_M50"/>
</dbReference>
<dbReference type="GO" id="GO:0008233">
    <property type="term" value="F:peptidase activity"/>
    <property type="evidence" value="ECO:0007669"/>
    <property type="project" value="UniProtKB-KW"/>
</dbReference>
<keyword evidence="6 14" id="KW-0479">Metal-binding</keyword>
<comment type="subcellular location">
    <subcellularLocation>
        <location evidence="1 14">Cell membrane</location>
        <topology evidence="1 14">Multi-pass membrane protein</topology>
    </subcellularLocation>
</comment>
<evidence type="ECO:0000256" key="12">
    <source>
        <dbReference type="ARBA" id="ARBA00023122"/>
    </source>
</evidence>
<protein>
    <recommendedName>
        <fullName evidence="14">Zinc metalloprotease</fullName>
    </recommendedName>
</protein>
<dbReference type="EMBL" id="CP095855">
    <property type="protein sequence ID" value="UPK72730.1"/>
    <property type="molecule type" value="Genomic_DNA"/>
</dbReference>
<evidence type="ECO:0000256" key="2">
    <source>
        <dbReference type="ARBA" id="ARBA00007931"/>
    </source>
</evidence>